<dbReference type="GO" id="GO:0004674">
    <property type="term" value="F:protein serine/threonine kinase activity"/>
    <property type="evidence" value="ECO:0007669"/>
    <property type="project" value="UniProtKB-KW"/>
</dbReference>
<dbReference type="PANTHER" id="PTHR43289:SF34">
    <property type="entry name" value="SERINE_THREONINE-PROTEIN KINASE YBDM-RELATED"/>
    <property type="match status" value="1"/>
</dbReference>
<keyword evidence="7" id="KW-0723">Serine/threonine-protein kinase</keyword>
<gene>
    <name evidence="7" type="ORF">EV190_1321</name>
</gene>
<accession>A0A4R6UIZ3</accession>
<dbReference type="EMBL" id="SNYN01000032">
    <property type="protein sequence ID" value="TDQ45379.1"/>
    <property type="molecule type" value="Genomic_DNA"/>
</dbReference>
<keyword evidence="2 5" id="KW-0547">Nucleotide-binding</keyword>
<dbReference type="OrthoDB" id="9801841at2"/>
<dbReference type="Gene3D" id="1.10.510.10">
    <property type="entry name" value="Transferase(Phosphotransferase) domain 1"/>
    <property type="match status" value="1"/>
</dbReference>
<evidence type="ECO:0000313" key="8">
    <source>
        <dbReference type="Proteomes" id="UP000295281"/>
    </source>
</evidence>
<dbReference type="Pfam" id="PF00069">
    <property type="entry name" value="Pkinase"/>
    <property type="match status" value="1"/>
</dbReference>
<dbReference type="InterPro" id="IPR000719">
    <property type="entry name" value="Prot_kinase_dom"/>
</dbReference>
<keyword evidence="1" id="KW-0808">Transferase</keyword>
<keyword evidence="8" id="KW-1185">Reference proteome</keyword>
<organism evidence="7 8">
    <name type="scientific">Actinorugispora endophytica</name>
    <dbReference type="NCBI Taxonomy" id="1605990"/>
    <lineage>
        <taxon>Bacteria</taxon>
        <taxon>Bacillati</taxon>
        <taxon>Actinomycetota</taxon>
        <taxon>Actinomycetes</taxon>
        <taxon>Streptosporangiales</taxon>
        <taxon>Nocardiopsidaceae</taxon>
        <taxon>Actinorugispora</taxon>
    </lineage>
</organism>
<dbReference type="GO" id="GO:0005524">
    <property type="term" value="F:ATP binding"/>
    <property type="evidence" value="ECO:0007669"/>
    <property type="project" value="UniProtKB-UniRule"/>
</dbReference>
<dbReference type="SUPFAM" id="SSF56112">
    <property type="entry name" value="Protein kinase-like (PK-like)"/>
    <property type="match status" value="1"/>
</dbReference>
<evidence type="ECO:0000256" key="4">
    <source>
        <dbReference type="ARBA" id="ARBA00022840"/>
    </source>
</evidence>
<evidence type="ECO:0000259" key="6">
    <source>
        <dbReference type="PROSITE" id="PS50011"/>
    </source>
</evidence>
<dbReference type="Proteomes" id="UP000295281">
    <property type="component" value="Unassembled WGS sequence"/>
</dbReference>
<dbReference type="AlphaFoldDB" id="A0A4R6UIZ3"/>
<sequence>MPNTFPADLSPLTPDEEEIRIPGYRLLGRLGEGGMGVVYAAIGAGGRPVALKLMRPETSGQISQRRQRFRNEIEALRSVRSEYTIPLLDEGFAGNRPWLVTPYVPGRNLQDQGRLSAKGTLLLARVVADALRAIHVAGFVHRDLKPSNVIISRDKPVILDFGIALSLDGEGLTETGSAPLGTTGTISPERYRGEPGGPPADVFAWGCLVVFAATGHQPFAAENTHAVIQRVLNREPAMHDFTGPLADLALRAMAKNPDDRPTAQELLDRARALAIELPAPAQPPVHPPVLPSDPDPGHQARFPVPSLPSFPRPPFGGGGGSKRADPATLLVLEMQDQHADPRQWWRENLEGITLELRRQRPDPELARLVEHALDNRIAMDLACAAVAARLAPHVRPRYRGRFIDEAGLVELALGDERDQELLRRLLGDRGVFLDHAARHTCAHLTCVGRHFGRGCRILREVRGGVADVVAHTTAPLRELRNQIRMEHRRLGSSVLLPPDSRIVDRLYATALLVRSRSTEVDRHRAEVLNLRSPSLRWWASQQESVLRADPNSAQGLAWIVIASVTAETARRFGTAG</sequence>
<keyword evidence="4 5" id="KW-0067">ATP-binding</keyword>
<feature type="domain" description="Protein kinase" evidence="6">
    <location>
        <begin position="24"/>
        <end position="289"/>
    </location>
</feature>
<dbReference type="Gene3D" id="3.30.200.20">
    <property type="entry name" value="Phosphorylase Kinase, domain 1"/>
    <property type="match status" value="1"/>
</dbReference>
<evidence type="ECO:0000256" key="5">
    <source>
        <dbReference type="PROSITE-ProRule" id="PRU10141"/>
    </source>
</evidence>
<name>A0A4R6UIZ3_9ACTN</name>
<dbReference type="CDD" id="cd14014">
    <property type="entry name" value="STKc_PknB_like"/>
    <property type="match status" value="1"/>
</dbReference>
<reference evidence="7 8" key="1">
    <citation type="submission" date="2019-03" db="EMBL/GenBank/DDBJ databases">
        <title>Genomic Encyclopedia of Type Strains, Phase IV (KMG-IV): sequencing the most valuable type-strain genomes for metagenomic binning, comparative biology and taxonomic classification.</title>
        <authorList>
            <person name="Goeker M."/>
        </authorList>
    </citation>
    <scope>NUCLEOTIDE SEQUENCE [LARGE SCALE GENOMIC DNA]</scope>
    <source>
        <strain evidence="7 8">DSM 46770</strain>
    </source>
</reference>
<comment type="caution">
    <text evidence="7">The sequence shown here is derived from an EMBL/GenBank/DDBJ whole genome shotgun (WGS) entry which is preliminary data.</text>
</comment>
<dbReference type="PANTHER" id="PTHR43289">
    <property type="entry name" value="MITOGEN-ACTIVATED PROTEIN KINASE KINASE KINASE 20-RELATED"/>
    <property type="match status" value="1"/>
</dbReference>
<proteinExistence type="predicted"/>
<dbReference type="PROSITE" id="PS50011">
    <property type="entry name" value="PROTEIN_KINASE_DOM"/>
    <property type="match status" value="1"/>
</dbReference>
<dbReference type="InterPro" id="IPR017441">
    <property type="entry name" value="Protein_kinase_ATP_BS"/>
</dbReference>
<evidence type="ECO:0000256" key="1">
    <source>
        <dbReference type="ARBA" id="ARBA00022679"/>
    </source>
</evidence>
<dbReference type="InterPro" id="IPR008271">
    <property type="entry name" value="Ser/Thr_kinase_AS"/>
</dbReference>
<feature type="binding site" evidence="5">
    <location>
        <position position="52"/>
    </location>
    <ligand>
        <name>ATP</name>
        <dbReference type="ChEBI" id="CHEBI:30616"/>
    </ligand>
</feature>
<dbReference type="PROSITE" id="PS00108">
    <property type="entry name" value="PROTEIN_KINASE_ST"/>
    <property type="match status" value="1"/>
</dbReference>
<evidence type="ECO:0000256" key="2">
    <source>
        <dbReference type="ARBA" id="ARBA00022741"/>
    </source>
</evidence>
<evidence type="ECO:0000256" key="3">
    <source>
        <dbReference type="ARBA" id="ARBA00022777"/>
    </source>
</evidence>
<dbReference type="SMART" id="SM00220">
    <property type="entry name" value="S_TKc"/>
    <property type="match status" value="1"/>
</dbReference>
<protein>
    <submittedName>
        <fullName evidence="7">Serine/threonine protein kinase</fullName>
    </submittedName>
</protein>
<dbReference type="PROSITE" id="PS00107">
    <property type="entry name" value="PROTEIN_KINASE_ATP"/>
    <property type="match status" value="1"/>
</dbReference>
<evidence type="ECO:0000313" key="7">
    <source>
        <dbReference type="EMBL" id="TDQ45379.1"/>
    </source>
</evidence>
<keyword evidence="3 7" id="KW-0418">Kinase</keyword>
<dbReference type="InterPro" id="IPR011009">
    <property type="entry name" value="Kinase-like_dom_sf"/>
</dbReference>